<reference evidence="4 5" key="1">
    <citation type="journal article" date="2016" name="Int. J. Syst. Evol. Microbiol.">
        <title>Tessaracoccus flavus sp. nov., isolated from the drainage system of a lindane-producing factory.</title>
        <authorList>
            <person name="Kumari R."/>
            <person name="Singh P."/>
            <person name="Schumann P."/>
            <person name="Lal R."/>
        </authorList>
    </citation>
    <scope>NUCLEOTIDE SEQUENCE [LARGE SCALE GENOMIC DNA]</scope>
    <source>
        <strain evidence="4 5">RP1T</strain>
    </source>
</reference>
<gene>
    <name evidence="4" type="ORF">RPIT_12185</name>
</gene>
<dbReference type="SUPFAM" id="SSF49879">
    <property type="entry name" value="SMAD/FHA domain"/>
    <property type="match status" value="1"/>
</dbReference>
<keyword evidence="1" id="KW-0597">Phosphoprotein</keyword>
<dbReference type="OrthoDB" id="5485098at2"/>
<name>A0A1Q2CH73_9ACTN</name>
<dbReference type="RefSeq" id="WP_077343648.1">
    <property type="nucleotide sequence ID" value="NZ_CP019605.1"/>
</dbReference>
<dbReference type="Pfam" id="PF00498">
    <property type="entry name" value="FHA"/>
    <property type="match status" value="1"/>
</dbReference>
<dbReference type="STRING" id="1610493.RPIT_12185"/>
<dbReference type="Gene3D" id="2.60.200.20">
    <property type="match status" value="1"/>
</dbReference>
<dbReference type="PROSITE" id="PS50006">
    <property type="entry name" value="FHA_DOMAIN"/>
    <property type="match status" value="1"/>
</dbReference>
<accession>A0A1Q2CH73</accession>
<evidence type="ECO:0000256" key="1">
    <source>
        <dbReference type="ARBA" id="ARBA00022553"/>
    </source>
</evidence>
<dbReference type="InterPro" id="IPR000253">
    <property type="entry name" value="FHA_dom"/>
</dbReference>
<evidence type="ECO:0000256" key="2">
    <source>
        <dbReference type="SAM" id="MobiDB-lite"/>
    </source>
</evidence>
<evidence type="ECO:0000313" key="5">
    <source>
        <dbReference type="Proteomes" id="UP000188324"/>
    </source>
</evidence>
<evidence type="ECO:0000313" key="4">
    <source>
        <dbReference type="EMBL" id="AQP45468.1"/>
    </source>
</evidence>
<protein>
    <recommendedName>
        <fullName evidence="3">FHA domain-containing protein</fullName>
    </recommendedName>
</protein>
<keyword evidence="5" id="KW-1185">Reference proteome</keyword>
<dbReference type="EMBL" id="CP019605">
    <property type="protein sequence ID" value="AQP45468.1"/>
    <property type="molecule type" value="Genomic_DNA"/>
</dbReference>
<evidence type="ECO:0000259" key="3">
    <source>
        <dbReference type="PROSITE" id="PS50006"/>
    </source>
</evidence>
<dbReference type="AlphaFoldDB" id="A0A1Q2CH73"/>
<feature type="region of interest" description="Disordered" evidence="2">
    <location>
        <begin position="285"/>
        <end position="306"/>
    </location>
</feature>
<dbReference type="CDD" id="cd00060">
    <property type="entry name" value="FHA"/>
    <property type="match status" value="1"/>
</dbReference>
<feature type="domain" description="FHA" evidence="3">
    <location>
        <begin position="394"/>
        <end position="448"/>
    </location>
</feature>
<dbReference type="InterPro" id="IPR008984">
    <property type="entry name" value="SMAD_FHA_dom_sf"/>
</dbReference>
<dbReference type="Proteomes" id="UP000188324">
    <property type="component" value="Chromosome"/>
</dbReference>
<feature type="region of interest" description="Disordered" evidence="2">
    <location>
        <begin position="214"/>
        <end position="269"/>
    </location>
</feature>
<proteinExistence type="predicted"/>
<dbReference type="KEGG" id="tfl:RPIT_12185"/>
<sequence length="487" mass="51252">MRPTWGRTVAKEERQMVPIAAWRVTYTPGDWLVLAGPTTAVVMLPAPSRATAVITELWEDIVQARSLDALLKCVADLGLDRMPDFAAFHWDSDGLHGLTRGLVKVLDDRSGETVLDGRGTVTWREEHLGGERRLRVDLGSGESPDSVQLPLLVGAATVSSLTLSTDSDDLVRFPSAEGTGLLTPLAILDDAGDEGQDADEMDLAEASPAAVDDDAFDHEHDPYDDDHDPYGDEVDLYDDEPMSQPTPFAGFSPIPPPASPDADEPFLAPPFAAGLSPVAVFDEPASLSSPSAEHTLAAPQSDEEDDSDLIFSLGRSAAAPDAPFSSGTPADAPAQPGGVLVVTCLNGHPNEPGARLCRICMGPVDSSRAQRMPRPELAAVHTTQGQFAEVGEGVIIGRAPDPAKGPAGATVLRVTSPSNDISRSHLLVTTSGWSVHVTDLNSTNGTTVLPVSGQPFALREGDSVVVELGTVLDLGDGVSVRIEPPRA</sequence>
<feature type="compositionally biased region" description="Acidic residues" evidence="2">
    <location>
        <begin position="214"/>
        <end position="241"/>
    </location>
</feature>
<organism evidence="4 5">
    <name type="scientific">Tessaracoccus flavus</name>
    <dbReference type="NCBI Taxonomy" id="1610493"/>
    <lineage>
        <taxon>Bacteria</taxon>
        <taxon>Bacillati</taxon>
        <taxon>Actinomycetota</taxon>
        <taxon>Actinomycetes</taxon>
        <taxon>Propionibacteriales</taxon>
        <taxon>Propionibacteriaceae</taxon>
        <taxon>Tessaracoccus</taxon>
    </lineage>
</organism>